<dbReference type="PRINTS" id="PR01848">
    <property type="entry name" value="U2AUXFACTOR"/>
</dbReference>
<dbReference type="SMART" id="SM00356">
    <property type="entry name" value="ZnF_C3H1"/>
    <property type="match status" value="2"/>
</dbReference>
<organism evidence="12 13">
    <name type="scientific">Zophobas morio</name>
    <dbReference type="NCBI Taxonomy" id="2755281"/>
    <lineage>
        <taxon>Eukaryota</taxon>
        <taxon>Metazoa</taxon>
        <taxon>Ecdysozoa</taxon>
        <taxon>Arthropoda</taxon>
        <taxon>Hexapoda</taxon>
        <taxon>Insecta</taxon>
        <taxon>Pterygota</taxon>
        <taxon>Neoptera</taxon>
        <taxon>Endopterygota</taxon>
        <taxon>Coleoptera</taxon>
        <taxon>Polyphaga</taxon>
        <taxon>Cucujiformia</taxon>
        <taxon>Tenebrionidae</taxon>
        <taxon>Zophobas</taxon>
    </lineage>
</organism>
<feature type="domain" description="RRM" evidence="10">
    <location>
        <begin position="399"/>
        <end position="480"/>
    </location>
</feature>
<dbReference type="InterPro" id="IPR053922">
    <property type="entry name" value="MKRN2OS-like_N"/>
</dbReference>
<dbReference type="InterPro" id="IPR053921">
    <property type="entry name" value="MKRN2OS-like_C"/>
</dbReference>
<evidence type="ECO:0000313" key="12">
    <source>
        <dbReference type="EMBL" id="KAJ3655015.1"/>
    </source>
</evidence>
<evidence type="ECO:0000256" key="1">
    <source>
        <dbReference type="ARBA" id="ARBA00022723"/>
    </source>
</evidence>
<dbReference type="AlphaFoldDB" id="A0AA38IFI0"/>
<keyword evidence="2" id="KW-0677">Repeat</keyword>
<evidence type="ECO:0000256" key="5">
    <source>
        <dbReference type="ARBA" id="ARBA00022884"/>
    </source>
</evidence>
<evidence type="ECO:0000256" key="6">
    <source>
        <dbReference type="PROSITE-ProRule" id="PRU00176"/>
    </source>
</evidence>
<comment type="caution">
    <text evidence="12">The sequence shown here is derived from an EMBL/GenBank/DDBJ whole genome shotgun (WGS) entry which is preliminary data.</text>
</comment>
<evidence type="ECO:0000256" key="7">
    <source>
        <dbReference type="PROSITE-ProRule" id="PRU00723"/>
    </source>
</evidence>
<dbReference type="InterPro" id="IPR003954">
    <property type="entry name" value="RRM_euk-type"/>
</dbReference>
<protein>
    <submittedName>
        <fullName evidence="12">Uncharacterized protein</fullName>
    </submittedName>
</protein>
<dbReference type="PROSITE" id="PS50102">
    <property type="entry name" value="RRM"/>
    <property type="match status" value="1"/>
</dbReference>
<dbReference type="Pfam" id="PF22795">
    <property type="entry name" value="DUF4796_N"/>
    <property type="match status" value="1"/>
</dbReference>
<evidence type="ECO:0000256" key="9">
    <source>
        <dbReference type="SAM" id="MobiDB-lite"/>
    </source>
</evidence>
<keyword evidence="5 6" id="KW-0694">RNA-binding</keyword>
<feature type="region of interest" description="Disordered" evidence="9">
    <location>
        <begin position="516"/>
        <end position="618"/>
    </location>
</feature>
<evidence type="ECO:0000313" key="13">
    <source>
        <dbReference type="Proteomes" id="UP001168821"/>
    </source>
</evidence>
<dbReference type="GO" id="GO:0000398">
    <property type="term" value="P:mRNA splicing, via spliceosome"/>
    <property type="evidence" value="ECO:0007669"/>
    <property type="project" value="InterPro"/>
</dbReference>
<dbReference type="GO" id="GO:0089701">
    <property type="term" value="C:U2AF complex"/>
    <property type="evidence" value="ECO:0007669"/>
    <property type="project" value="InterPro"/>
</dbReference>
<keyword evidence="1 7" id="KW-0479">Metal-binding</keyword>
<evidence type="ECO:0000256" key="3">
    <source>
        <dbReference type="ARBA" id="ARBA00022771"/>
    </source>
</evidence>
<feature type="zinc finger region" description="C3H1-type" evidence="7">
    <location>
        <begin position="344"/>
        <end position="372"/>
    </location>
</feature>
<keyword evidence="8" id="KW-0175">Coiled coil</keyword>
<dbReference type="InterPro" id="IPR000504">
    <property type="entry name" value="RRM_dom"/>
</dbReference>
<name>A0AA38IFI0_9CUCU</name>
<dbReference type="EMBL" id="JALNTZ010000004">
    <property type="protein sequence ID" value="KAJ3655015.1"/>
    <property type="molecule type" value="Genomic_DNA"/>
</dbReference>
<dbReference type="PROSITE" id="PS50103">
    <property type="entry name" value="ZF_C3H1"/>
    <property type="match status" value="2"/>
</dbReference>
<keyword evidence="3 7" id="KW-0863">Zinc-finger</keyword>
<dbReference type="SMART" id="SM00361">
    <property type="entry name" value="RRM_1"/>
    <property type="match status" value="1"/>
</dbReference>
<dbReference type="Gene3D" id="3.30.70.330">
    <property type="match status" value="1"/>
</dbReference>
<dbReference type="GO" id="GO:0008270">
    <property type="term" value="F:zinc ion binding"/>
    <property type="evidence" value="ECO:0007669"/>
    <property type="project" value="UniProtKB-KW"/>
</dbReference>
<dbReference type="InterPro" id="IPR035979">
    <property type="entry name" value="RBD_domain_sf"/>
</dbReference>
<dbReference type="Proteomes" id="UP001168821">
    <property type="component" value="Unassembled WGS sequence"/>
</dbReference>
<feature type="domain" description="C3H1-type" evidence="11">
    <location>
        <begin position="482"/>
        <end position="509"/>
    </location>
</feature>
<dbReference type="Pfam" id="PF16044">
    <property type="entry name" value="DUF4796_C"/>
    <property type="match status" value="1"/>
</dbReference>
<sequence length="663" mass="78250">MDPGIVCFQHCGPKIFCFFLPEVCPVCDADLAQTNFSLLPFRVPYPFIRASQYPCAVIIKPTSGDFLNDYYNSMDLHIGVTTSTGIIVEFDKHGLRRHCNDQWDQCLLLDQAPGSWTEHWDNTLLQVCRQNCWSARSYSENKHNCYTFVLTFLMTLNYGNLSKAASNRTVFCEKFIVPRTTSAGKHAEWRKDAKKARRKRIRQSIAKNKHDLEEKERQQREQSPTYIQLLQKHEQEEAFQKEEEARLRLKAEQRWLKIEEEAQKQWRELQKKLEEAREERIRQNLLIKLEWEREQQRLKKIKEAKEREREENERKQQLLEQEIENFIAHGGSTPEHLKQIIQMNPNKPTCPFFQKTAACRFRDSCSRNHIKPCVSRILLIPNFYSHYSLEQVETEHGDSSLEFENYETYTHFKEFFFDVLPELEKCGKIRQFKVCCNRESHLRGNVYVEYSSTREAVKGFRTFNGRWYGGKQLNVEFCNIDSWKSAICGLHSRKRCPKGSSCNFLHVFPNPHNLFHQADHDEHRSPRSTNRLESEERNWRWSESPERFTTTDDKKEKSKYEKYARNGTRPRRRSRTRSPGRRYSKSRSSSSRRESRKSRSSRAEFGAPGRACSPTHDGDSIYRKHCRPAPQECLDEQAVTVANSQLGLDYWANSTALCHLDRR</sequence>
<gene>
    <name evidence="12" type="ORF">Zmor_014161</name>
</gene>
<feature type="compositionally biased region" description="Basic and acidic residues" evidence="9">
    <location>
        <begin position="517"/>
        <end position="564"/>
    </location>
</feature>
<dbReference type="SUPFAM" id="SSF54928">
    <property type="entry name" value="RNA-binding domain, RBD"/>
    <property type="match status" value="1"/>
</dbReference>
<dbReference type="InterPro" id="IPR000571">
    <property type="entry name" value="Znf_CCCH"/>
</dbReference>
<evidence type="ECO:0000256" key="8">
    <source>
        <dbReference type="SAM" id="Coils"/>
    </source>
</evidence>
<feature type="zinc finger region" description="C3H1-type" evidence="7">
    <location>
        <begin position="482"/>
        <end position="509"/>
    </location>
</feature>
<evidence type="ECO:0000259" key="10">
    <source>
        <dbReference type="PROSITE" id="PS50102"/>
    </source>
</evidence>
<evidence type="ECO:0000256" key="4">
    <source>
        <dbReference type="ARBA" id="ARBA00022833"/>
    </source>
</evidence>
<dbReference type="InterPro" id="IPR012677">
    <property type="entry name" value="Nucleotide-bd_a/b_plait_sf"/>
</dbReference>
<proteinExistence type="predicted"/>
<keyword evidence="13" id="KW-1185">Reference proteome</keyword>
<reference evidence="12" key="1">
    <citation type="journal article" date="2023" name="G3 (Bethesda)">
        <title>Whole genome assemblies of Zophobas morio and Tenebrio molitor.</title>
        <authorList>
            <person name="Kaur S."/>
            <person name="Stinson S.A."/>
            <person name="diCenzo G.C."/>
        </authorList>
    </citation>
    <scope>NUCLEOTIDE SEQUENCE</scope>
    <source>
        <strain evidence="12">QUZm001</strain>
    </source>
</reference>
<evidence type="ECO:0000259" key="11">
    <source>
        <dbReference type="PROSITE" id="PS50103"/>
    </source>
</evidence>
<accession>A0AA38IFI0</accession>
<feature type="domain" description="C3H1-type" evidence="11">
    <location>
        <begin position="344"/>
        <end position="372"/>
    </location>
</feature>
<feature type="compositionally biased region" description="Basic residues" evidence="9">
    <location>
        <begin position="568"/>
        <end position="585"/>
    </location>
</feature>
<dbReference type="PANTHER" id="PTHR12620">
    <property type="entry name" value="U2 SNRNP AUXILIARY FACTOR, SMALL SUBUNIT"/>
    <property type="match status" value="1"/>
</dbReference>
<evidence type="ECO:0000256" key="2">
    <source>
        <dbReference type="ARBA" id="ARBA00022737"/>
    </source>
</evidence>
<dbReference type="GO" id="GO:0003723">
    <property type="term" value="F:RNA binding"/>
    <property type="evidence" value="ECO:0007669"/>
    <property type="project" value="UniProtKB-UniRule"/>
</dbReference>
<keyword evidence="4 7" id="KW-0862">Zinc</keyword>
<feature type="coiled-coil region" evidence="8">
    <location>
        <begin position="198"/>
        <end position="329"/>
    </location>
</feature>
<dbReference type="InterPro" id="IPR009145">
    <property type="entry name" value="U2AF_small"/>
</dbReference>